<proteinExistence type="predicted"/>
<keyword evidence="2" id="KW-1185">Reference proteome</keyword>
<gene>
    <name evidence="1" type="ORF">E0H73_45100</name>
</gene>
<comment type="caution">
    <text evidence="1">The sequence shown here is derived from an EMBL/GenBank/DDBJ whole genome shotgun (WGS) entry which is preliminary data.</text>
</comment>
<accession>A0A4R0JJ93</accession>
<evidence type="ECO:0000313" key="1">
    <source>
        <dbReference type="EMBL" id="TCC44866.1"/>
    </source>
</evidence>
<dbReference type="Proteomes" id="UP000291144">
    <property type="component" value="Unassembled WGS sequence"/>
</dbReference>
<reference evidence="1 2" key="1">
    <citation type="submission" date="2019-02" db="EMBL/GenBank/DDBJ databases">
        <title>Kribbella capetownensis sp. nov. and Kribbella speibonae sp. nov., isolated from soil.</title>
        <authorList>
            <person name="Curtis S.M."/>
            <person name="Norton I."/>
            <person name="Everest G.J."/>
            <person name="Meyers P.R."/>
        </authorList>
    </citation>
    <scope>NUCLEOTIDE SEQUENCE [LARGE SCALE GENOMIC DNA]</scope>
    <source>
        <strain evidence="1 2">NRRL B-24813</strain>
    </source>
</reference>
<dbReference type="RefSeq" id="WP_131367417.1">
    <property type="nucleotide sequence ID" value="NZ_SJKB01000040.1"/>
</dbReference>
<dbReference type="OrthoDB" id="5193742at2"/>
<dbReference type="AlphaFoldDB" id="A0A4R0JJ93"/>
<sequence length="120" mass="12622">MALAATACGSNLPAPPSSTAERFYRAIEAGDGSAACNLLAPQTVQEVEQSERAPCRSVILGEDIPTAGEVTELQQYGTQAQVQLRGDTAFLAEFDDGWRIIAAACTARGDRPYDCKLTGG</sequence>
<dbReference type="EMBL" id="SJKB01000040">
    <property type="protein sequence ID" value="TCC44866.1"/>
    <property type="molecule type" value="Genomic_DNA"/>
</dbReference>
<protein>
    <submittedName>
        <fullName evidence="1">Uncharacterized protein</fullName>
    </submittedName>
</protein>
<organism evidence="1 2">
    <name type="scientific">Kribbella pittospori</name>
    <dbReference type="NCBI Taxonomy" id="722689"/>
    <lineage>
        <taxon>Bacteria</taxon>
        <taxon>Bacillati</taxon>
        <taxon>Actinomycetota</taxon>
        <taxon>Actinomycetes</taxon>
        <taxon>Propionibacteriales</taxon>
        <taxon>Kribbellaceae</taxon>
        <taxon>Kribbella</taxon>
    </lineage>
</organism>
<evidence type="ECO:0000313" key="2">
    <source>
        <dbReference type="Proteomes" id="UP000291144"/>
    </source>
</evidence>
<name>A0A4R0JJ93_9ACTN</name>